<feature type="compositionally biased region" description="Basic residues" evidence="5">
    <location>
        <begin position="314"/>
        <end position="330"/>
    </location>
</feature>
<dbReference type="PANTHER" id="PTHR13798">
    <property type="entry name" value="RNA BINDING MOTIF RBM PROTEIN -RELATED"/>
    <property type="match status" value="1"/>
</dbReference>
<dbReference type="AlphaFoldDB" id="F2U2Q4"/>
<keyword evidence="3" id="KW-0539">Nucleus</keyword>
<dbReference type="SUPFAM" id="SSF54928">
    <property type="entry name" value="RNA-binding domain, RBD"/>
    <property type="match status" value="1"/>
</dbReference>
<evidence type="ECO:0000256" key="4">
    <source>
        <dbReference type="PROSITE-ProRule" id="PRU00176"/>
    </source>
</evidence>
<feature type="compositionally biased region" description="Low complexity" evidence="5">
    <location>
        <begin position="675"/>
        <end position="691"/>
    </location>
</feature>
<feature type="compositionally biased region" description="Acidic residues" evidence="5">
    <location>
        <begin position="909"/>
        <end position="942"/>
    </location>
</feature>
<feature type="compositionally biased region" description="Polar residues" evidence="5">
    <location>
        <begin position="32"/>
        <end position="45"/>
    </location>
</feature>
<dbReference type="InterPro" id="IPR052285">
    <property type="entry name" value="NEXT_complex_subunit"/>
</dbReference>
<dbReference type="InterPro" id="IPR000504">
    <property type="entry name" value="RRM_dom"/>
</dbReference>
<reference evidence="7" key="1">
    <citation type="submission" date="2009-08" db="EMBL/GenBank/DDBJ databases">
        <title>Annotation of Salpingoeca rosetta.</title>
        <authorList>
            <consortium name="The Broad Institute Genome Sequencing Platform"/>
            <person name="Russ C."/>
            <person name="Cuomo C."/>
            <person name="Burger G."/>
            <person name="Gray M.W."/>
            <person name="Holland P.W.H."/>
            <person name="King N."/>
            <person name="Lang F.B.F."/>
            <person name="Roger A.J."/>
            <person name="Ruiz-Trillo I."/>
            <person name="Young S.K."/>
            <person name="Zeng Q."/>
            <person name="Gargeya S."/>
            <person name="Alvarado L."/>
            <person name="Berlin A."/>
            <person name="Chapman S.B."/>
            <person name="Chen Z."/>
            <person name="Freedman E."/>
            <person name="Gellesch M."/>
            <person name="Goldberg J."/>
            <person name="Griggs A."/>
            <person name="Gujja S."/>
            <person name="Heilman E."/>
            <person name="Heiman D."/>
            <person name="Howarth C."/>
            <person name="Mehta T."/>
            <person name="Neiman D."/>
            <person name="Pearson M."/>
            <person name="Roberts A."/>
            <person name="Saif S."/>
            <person name="Shea T."/>
            <person name="Shenoy N."/>
            <person name="Sisk P."/>
            <person name="Stolte C."/>
            <person name="Sykes S."/>
            <person name="White J."/>
            <person name="Yandava C."/>
            <person name="Haas B."/>
            <person name="Nusbaum C."/>
            <person name="Birren B."/>
        </authorList>
    </citation>
    <scope>NUCLEOTIDE SEQUENCE [LARGE SCALE GENOMIC DNA]</scope>
    <source>
        <strain evidence="7">ATCC 50818</strain>
    </source>
</reference>
<feature type="compositionally biased region" description="Low complexity" evidence="5">
    <location>
        <begin position="466"/>
        <end position="478"/>
    </location>
</feature>
<feature type="compositionally biased region" description="Low complexity" evidence="5">
    <location>
        <begin position="579"/>
        <end position="639"/>
    </location>
</feature>
<feature type="compositionally biased region" description="Basic residues" evidence="5">
    <location>
        <begin position="257"/>
        <end position="266"/>
    </location>
</feature>
<feature type="region of interest" description="Disordered" evidence="5">
    <location>
        <begin position="18"/>
        <end position="47"/>
    </location>
</feature>
<organism evidence="8">
    <name type="scientific">Salpingoeca rosetta (strain ATCC 50818 / BSB-021)</name>
    <dbReference type="NCBI Taxonomy" id="946362"/>
    <lineage>
        <taxon>Eukaryota</taxon>
        <taxon>Choanoflagellata</taxon>
        <taxon>Craspedida</taxon>
        <taxon>Salpingoecidae</taxon>
        <taxon>Salpingoeca</taxon>
    </lineage>
</organism>
<dbReference type="PANTHER" id="PTHR13798:SF11">
    <property type="entry name" value="RNA-BINDING PROTEIN 7-RELATED"/>
    <property type="match status" value="1"/>
</dbReference>
<feature type="region of interest" description="Disordered" evidence="5">
    <location>
        <begin position="160"/>
        <end position="204"/>
    </location>
</feature>
<dbReference type="RefSeq" id="XP_004996081.1">
    <property type="nucleotide sequence ID" value="XM_004996024.1"/>
</dbReference>
<feature type="compositionally biased region" description="Basic and acidic residues" evidence="5">
    <location>
        <begin position="21"/>
        <end position="30"/>
    </location>
</feature>
<dbReference type="InterPro" id="IPR035979">
    <property type="entry name" value="RBD_domain_sf"/>
</dbReference>
<dbReference type="EMBL" id="GL832960">
    <property type="protein sequence ID" value="EGD81898.1"/>
    <property type="molecule type" value="Genomic_DNA"/>
</dbReference>
<proteinExistence type="predicted"/>
<feature type="region of interest" description="Disordered" evidence="5">
    <location>
        <begin position="726"/>
        <end position="756"/>
    </location>
</feature>
<feature type="region of interest" description="Disordered" evidence="5">
    <location>
        <begin position="839"/>
        <end position="995"/>
    </location>
</feature>
<feature type="compositionally biased region" description="Basic and acidic residues" evidence="5">
    <location>
        <begin position="729"/>
        <end position="739"/>
    </location>
</feature>
<evidence type="ECO:0000256" key="5">
    <source>
        <dbReference type="SAM" id="MobiDB-lite"/>
    </source>
</evidence>
<dbReference type="PROSITE" id="PS50102">
    <property type="entry name" value="RRM"/>
    <property type="match status" value="1"/>
</dbReference>
<dbReference type="KEGG" id="sre:PTSG_11894"/>
<evidence type="ECO:0000256" key="1">
    <source>
        <dbReference type="ARBA" id="ARBA00004642"/>
    </source>
</evidence>
<dbReference type="Proteomes" id="UP000007799">
    <property type="component" value="Unassembled WGS sequence"/>
</dbReference>
<keyword evidence="8" id="KW-1185">Reference proteome</keyword>
<dbReference type="GO" id="GO:0003723">
    <property type="term" value="F:RNA binding"/>
    <property type="evidence" value="ECO:0007669"/>
    <property type="project" value="UniProtKB-UniRule"/>
</dbReference>
<feature type="compositionally biased region" description="Gly residues" evidence="5">
    <location>
        <begin position="387"/>
        <end position="396"/>
    </location>
</feature>
<evidence type="ECO:0000313" key="8">
    <source>
        <dbReference type="Proteomes" id="UP000007799"/>
    </source>
</evidence>
<protein>
    <recommendedName>
        <fullName evidence="6">RRM domain-containing protein</fullName>
    </recommendedName>
</protein>
<evidence type="ECO:0000256" key="2">
    <source>
        <dbReference type="ARBA" id="ARBA00022884"/>
    </source>
</evidence>
<dbReference type="InParanoid" id="F2U2Q4"/>
<evidence type="ECO:0000256" key="3">
    <source>
        <dbReference type="ARBA" id="ARBA00023242"/>
    </source>
</evidence>
<feature type="compositionally biased region" description="Low complexity" evidence="5">
    <location>
        <begin position="397"/>
        <end position="409"/>
    </location>
</feature>
<accession>F2U2Q4</accession>
<feature type="compositionally biased region" description="Basic and acidic residues" evidence="5">
    <location>
        <begin position="267"/>
        <end position="307"/>
    </location>
</feature>
<feature type="compositionally biased region" description="Basic and acidic residues" evidence="5">
    <location>
        <begin position="346"/>
        <end position="367"/>
    </location>
</feature>
<name>F2U2Q4_SALR5</name>
<evidence type="ECO:0000259" key="6">
    <source>
        <dbReference type="PROSITE" id="PS50102"/>
    </source>
</evidence>
<feature type="compositionally biased region" description="Basic and acidic residues" evidence="5">
    <location>
        <begin position="943"/>
        <end position="954"/>
    </location>
</feature>
<feature type="compositionally biased region" description="Low complexity" evidence="5">
    <location>
        <begin position="218"/>
        <end position="240"/>
    </location>
</feature>
<keyword evidence="2 4" id="KW-0694">RNA-binding</keyword>
<dbReference type="Pfam" id="PF00076">
    <property type="entry name" value="RRM_1"/>
    <property type="match status" value="1"/>
</dbReference>
<feature type="region of interest" description="Disordered" evidence="5">
    <location>
        <begin position="550"/>
        <end position="696"/>
    </location>
</feature>
<feature type="region of interest" description="Disordered" evidence="5">
    <location>
        <begin position="218"/>
        <end position="480"/>
    </location>
</feature>
<feature type="domain" description="RRM" evidence="6">
    <location>
        <begin position="55"/>
        <end position="133"/>
    </location>
</feature>
<evidence type="ECO:0000313" key="7">
    <source>
        <dbReference type="EMBL" id="EGD81898.1"/>
    </source>
</evidence>
<dbReference type="CDD" id="cd00590">
    <property type="entry name" value="RRM_SF"/>
    <property type="match status" value="1"/>
</dbReference>
<dbReference type="Gene3D" id="3.30.70.330">
    <property type="match status" value="1"/>
</dbReference>
<dbReference type="GO" id="GO:0005654">
    <property type="term" value="C:nucleoplasm"/>
    <property type="evidence" value="ECO:0007669"/>
    <property type="project" value="UniProtKB-SubCell"/>
</dbReference>
<dbReference type="InterPro" id="IPR012677">
    <property type="entry name" value="Nucleotide-bd_a/b_plait_sf"/>
</dbReference>
<feature type="compositionally biased region" description="Acidic residues" evidence="5">
    <location>
        <begin position="967"/>
        <end position="980"/>
    </location>
</feature>
<dbReference type="GeneID" id="16076669"/>
<comment type="subcellular location">
    <subcellularLocation>
        <location evidence="1">Nucleus</location>
        <location evidence="1">Nucleoplasm</location>
    </subcellularLocation>
</comment>
<sequence>MEKGWRLVTLDGKRMRISIQDGRRAKDPRDPNATSATPTLRSLPQNPEYATPEIRSVFIANLSTAVTEEQLKDTMAQFGPVATVEVFTRLFTREPTGFATVTFATTKAAKMCALQSGQLRLENQSVYVHMDHAIPNYKADGASATLSEVYMGKYHTDASRGHTPSFPALTQLYPDPLIRPEDMPASPTSSNMGMSPSPDAEYQFSSFGATTTTTNATNADAASTTTTTAAAASTSPASNARADHLPMQQNNSSTHTTPHHHHHRRHHDDERTRGRDRHHSDSDHHHHRDDREREPSSHRRRSGERSGRWSRSPSRTRTRTHAHGHSHAHGHNRDESRRYSSGSFDGESRHQHDDTRDHGYGDHASRRDHTHSHRRNHRGGGSRRGGRSGSRGGSRVGGWNSPSSSWNSGGRAGGDVHGHMRSPISGTSRSPYTPQPHGRYGDRGDHIASPLQSAAAATPPLPPPQLASSSPSTSTPTSHQPLVVLQIPGPFPRRVAPSDWLDFLSEYHPVQARFNTRHSVWRVSFRDKRDADAAARHCLHSQLLGYRLSRPRVLPQRSNSTSDNASHDSHNGTPHSKQQHQQQQQQQQRGGSWGAHAMTTPPTPTANGGAPGQQWGAAAATSWGSTSATPTTPTTPTTPHQQRHAPARKGLLPAPGSSPLVTSPATWVTRPSPSTPMTTAATTPMTTMTPTTGGGGGAGVYDGTTLTAVPKALAALLRNKLGPGGIVEGEGRGSDDEQHASGGAGGARESAHGHEHVRVMTWKEACKQRLSHLLQRSFVLRFSQSVVEAEVRRVVENHFAAIARRQQQLAQEEEDARAHLATPKAVSITSLSSLTIERRKDLPASTRSRLPSHTRARVTGGVRARARRTAVAPTSHVDGARRRRKPIAPQAGGKGDWWADMELASSSSSDEEEEQEQGDDMEEDEEEEEEDVMEDEDEEDESDVAHDHDVEFQHRAKRRHSRRFDSTDDEDDDGEGDDGEWAVAWKRSKTRTSTLSSCHRNTVPTAHVVAAYENRR</sequence>
<gene>
    <name evidence="7" type="ORF">PTSG_11894</name>
</gene>
<feature type="compositionally biased region" description="Basic residues" evidence="5">
    <location>
        <begin position="368"/>
        <end position="386"/>
    </location>
</feature>
<feature type="compositionally biased region" description="Low complexity" evidence="5">
    <location>
        <begin position="448"/>
        <end position="458"/>
    </location>
</feature>
<dbReference type="SMART" id="SM00360">
    <property type="entry name" value="RRM"/>
    <property type="match status" value="1"/>
</dbReference>
<feature type="compositionally biased region" description="Polar residues" evidence="5">
    <location>
        <begin position="659"/>
        <end position="672"/>
    </location>
</feature>